<name>A0A369KA82_HYPMA</name>
<protein>
    <submittedName>
        <fullName evidence="1">Uncharacterized protein</fullName>
    </submittedName>
</protein>
<reference evidence="1" key="1">
    <citation type="submission" date="2018-04" db="EMBL/GenBank/DDBJ databases">
        <title>Whole genome sequencing of Hypsizygus marmoreus.</title>
        <authorList>
            <person name="Choi I.-G."/>
            <person name="Min B."/>
            <person name="Kim J.-G."/>
            <person name="Kim S."/>
            <person name="Oh Y.-L."/>
            <person name="Kong W.-S."/>
            <person name="Park H."/>
            <person name="Jeong J."/>
            <person name="Song E.-S."/>
        </authorList>
    </citation>
    <scope>NUCLEOTIDE SEQUENCE [LARGE SCALE GENOMIC DNA]</scope>
    <source>
        <strain evidence="1">51987-8</strain>
    </source>
</reference>
<gene>
    <name evidence="1" type="ORF">Hypma_007037</name>
</gene>
<keyword evidence="2" id="KW-1185">Reference proteome</keyword>
<dbReference type="InParanoid" id="A0A369KA82"/>
<dbReference type="AlphaFoldDB" id="A0A369KA82"/>
<evidence type="ECO:0000313" key="1">
    <source>
        <dbReference type="EMBL" id="RDB30360.1"/>
    </source>
</evidence>
<dbReference type="EMBL" id="LUEZ02000005">
    <property type="protein sequence ID" value="RDB30360.1"/>
    <property type="molecule type" value="Genomic_DNA"/>
</dbReference>
<sequence length="99" mass="10556">MANTSQRYAPPDISAHLCISTMHPVDLHISASTTLLTPRWTAARDTVVTVVNGEPVFYESALGISEKGNVGNSSASGQGWHVGVHTCQDDEPPSHIYAP</sequence>
<organism evidence="1 2">
    <name type="scientific">Hypsizygus marmoreus</name>
    <name type="common">White beech mushroom</name>
    <name type="synonym">Agaricus marmoreus</name>
    <dbReference type="NCBI Taxonomy" id="39966"/>
    <lineage>
        <taxon>Eukaryota</taxon>
        <taxon>Fungi</taxon>
        <taxon>Dikarya</taxon>
        <taxon>Basidiomycota</taxon>
        <taxon>Agaricomycotina</taxon>
        <taxon>Agaricomycetes</taxon>
        <taxon>Agaricomycetidae</taxon>
        <taxon>Agaricales</taxon>
        <taxon>Tricholomatineae</taxon>
        <taxon>Lyophyllaceae</taxon>
        <taxon>Hypsizygus</taxon>
    </lineage>
</organism>
<evidence type="ECO:0000313" key="2">
    <source>
        <dbReference type="Proteomes" id="UP000076154"/>
    </source>
</evidence>
<accession>A0A369KA82</accession>
<dbReference type="Proteomes" id="UP000076154">
    <property type="component" value="Unassembled WGS sequence"/>
</dbReference>
<feature type="non-terminal residue" evidence="1">
    <location>
        <position position="99"/>
    </location>
</feature>
<comment type="caution">
    <text evidence="1">The sequence shown here is derived from an EMBL/GenBank/DDBJ whole genome shotgun (WGS) entry which is preliminary data.</text>
</comment>
<proteinExistence type="predicted"/>